<accession>A0A9W9T8J9</accession>
<evidence type="ECO:0000313" key="1">
    <source>
        <dbReference type="EMBL" id="KAJ5213289.1"/>
    </source>
</evidence>
<name>A0A9W9T8J9_9EURO</name>
<keyword evidence="2" id="KW-1185">Reference proteome</keyword>
<dbReference type="Proteomes" id="UP001150942">
    <property type="component" value="Unassembled WGS sequence"/>
</dbReference>
<sequence length="108" mass="12223">MQASFRDLVCLEMTQRRYQTSQLIPSQGSVGVDHVSCGVDGHNDGIPCSHGLANKMNRLYNDIQDNIRYVKDPVAMDDLSRTVMVKFIENEDTSWRMAVEQTTNDQQG</sequence>
<protein>
    <submittedName>
        <fullName evidence="1">Uncharacterized protein</fullName>
    </submittedName>
</protein>
<gene>
    <name evidence="1" type="ORF">N7449_000458</name>
</gene>
<organism evidence="1 2">
    <name type="scientific">Penicillium cf. viridicatum</name>
    <dbReference type="NCBI Taxonomy" id="2972119"/>
    <lineage>
        <taxon>Eukaryota</taxon>
        <taxon>Fungi</taxon>
        <taxon>Dikarya</taxon>
        <taxon>Ascomycota</taxon>
        <taxon>Pezizomycotina</taxon>
        <taxon>Eurotiomycetes</taxon>
        <taxon>Eurotiomycetidae</taxon>
        <taxon>Eurotiales</taxon>
        <taxon>Aspergillaceae</taxon>
        <taxon>Penicillium</taxon>
    </lineage>
</organism>
<reference evidence="1" key="1">
    <citation type="submission" date="2022-11" db="EMBL/GenBank/DDBJ databases">
        <authorList>
            <person name="Petersen C."/>
        </authorList>
    </citation>
    <scope>NUCLEOTIDE SEQUENCE</scope>
    <source>
        <strain evidence="1">IBT 20477</strain>
    </source>
</reference>
<comment type="caution">
    <text evidence="1">The sequence shown here is derived from an EMBL/GenBank/DDBJ whole genome shotgun (WGS) entry which is preliminary data.</text>
</comment>
<dbReference type="AlphaFoldDB" id="A0A9W9T8J9"/>
<evidence type="ECO:0000313" key="2">
    <source>
        <dbReference type="Proteomes" id="UP001150942"/>
    </source>
</evidence>
<reference evidence="1" key="2">
    <citation type="journal article" date="2023" name="IMA Fungus">
        <title>Comparative genomic study of the Penicillium genus elucidates a diverse pangenome and 15 lateral gene transfer events.</title>
        <authorList>
            <person name="Petersen C."/>
            <person name="Sorensen T."/>
            <person name="Nielsen M.R."/>
            <person name="Sondergaard T.E."/>
            <person name="Sorensen J.L."/>
            <person name="Fitzpatrick D.A."/>
            <person name="Frisvad J.C."/>
            <person name="Nielsen K.L."/>
        </authorList>
    </citation>
    <scope>NUCLEOTIDE SEQUENCE</scope>
    <source>
        <strain evidence="1">IBT 20477</strain>
    </source>
</reference>
<proteinExistence type="predicted"/>
<dbReference type="EMBL" id="JAPQKQ010000001">
    <property type="protein sequence ID" value="KAJ5213289.1"/>
    <property type="molecule type" value="Genomic_DNA"/>
</dbReference>